<dbReference type="AlphaFoldDB" id="A0AAD1ZLC8"/>
<feature type="domain" description="2-oxoacid dehydrogenase acyltransferase catalytic" evidence="1">
    <location>
        <begin position="82"/>
        <end position="125"/>
    </location>
</feature>
<dbReference type="EMBL" id="OU503045">
    <property type="protein sequence ID" value="CAI9769350.1"/>
    <property type="molecule type" value="Genomic_DNA"/>
</dbReference>
<protein>
    <recommendedName>
        <fullName evidence="1">2-oxoacid dehydrogenase acyltransferase catalytic domain-containing protein</fullName>
    </recommendedName>
</protein>
<proteinExistence type="predicted"/>
<dbReference type="Gene3D" id="3.30.559.10">
    <property type="entry name" value="Chloramphenicol acetyltransferase-like domain"/>
    <property type="match status" value="1"/>
</dbReference>
<reference evidence="2" key="1">
    <citation type="submission" date="2023-05" db="EMBL/GenBank/DDBJ databases">
        <authorList>
            <person name="Huff M."/>
        </authorList>
    </citation>
    <scope>NUCLEOTIDE SEQUENCE</scope>
</reference>
<gene>
    <name evidence="2" type="ORF">FPE_LOCUS16940</name>
</gene>
<dbReference type="Proteomes" id="UP000834106">
    <property type="component" value="Chromosome 10"/>
</dbReference>
<dbReference type="InterPro" id="IPR023213">
    <property type="entry name" value="CAT-like_dom_sf"/>
</dbReference>
<dbReference type="SUPFAM" id="SSF52777">
    <property type="entry name" value="CoA-dependent acyltransferases"/>
    <property type="match status" value="1"/>
</dbReference>
<evidence type="ECO:0000313" key="3">
    <source>
        <dbReference type="Proteomes" id="UP000834106"/>
    </source>
</evidence>
<name>A0AAD1ZLC8_9LAMI</name>
<organism evidence="2 3">
    <name type="scientific">Fraxinus pennsylvanica</name>
    <dbReference type="NCBI Taxonomy" id="56036"/>
    <lineage>
        <taxon>Eukaryota</taxon>
        <taxon>Viridiplantae</taxon>
        <taxon>Streptophyta</taxon>
        <taxon>Embryophyta</taxon>
        <taxon>Tracheophyta</taxon>
        <taxon>Spermatophyta</taxon>
        <taxon>Magnoliopsida</taxon>
        <taxon>eudicotyledons</taxon>
        <taxon>Gunneridae</taxon>
        <taxon>Pentapetalae</taxon>
        <taxon>asterids</taxon>
        <taxon>lamiids</taxon>
        <taxon>Lamiales</taxon>
        <taxon>Oleaceae</taxon>
        <taxon>Oleeae</taxon>
        <taxon>Fraxinus</taxon>
    </lineage>
</organism>
<sequence>MERDFIGLSSNDSTIVVEKEIAKDGNDCRIPGLQRLCHVLVRKMEDARSPCSQQTQLLLVFLMSQGLGLYRLYLHRSPYLLHIRVDNLLELRSQLNAFQEGSSGKRISINDLVIKAAALALRKVP</sequence>
<dbReference type="InterPro" id="IPR001078">
    <property type="entry name" value="2-oxoacid_DH_actylTfrase"/>
</dbReference>
<evidence type="ECO:0000313" key="2">
    <source>
        <dbReference type="EMBL" id="CAI9769350.1"/>
    </source>
</evidence>
<dbReference type="Pfam" id="PF00198">
    <property type="entry name" value="2-oxoacid_dh"/>
    <property type="match status" value="1"/>
</dbReference>
<accession>A0AAD1ZLC8</accession>
<evidence type="ECO:0000259" key="1">
    <source>
        <dbReference type="Pfam" id="PF00198"/>
    </source>
</evidence>
<keyword evidence="3" id="KW-1185">Reference proteome</keyword>
<dbReference type="GO" id="GO:0016746">
    <property type="term" value="F:acyltransferase activity"/>
    <property type="evidence" value="ECO:0007669"/>
    <property type="project" value="InterPro"/>
</dbReference>